<feature type="region of interest" description="Disordered" evidence="1">
    <location>
        <begin position="188"/>
        <end position="213"/>
    </location>
</feature>
<sequence length="334" mass="37918">MPTLLEYLTIVDPDLDRTKARGGPNTFNSEWDEMTEFREWPDFSQLDTPGPLRRIIRCIVNESSVTAVLLKWNHTIVDRALELASGTTTPMSWALGCHVPLLKGISDWAGIDADSDPLTNRVPGDTKVSSKWHTDLFEKGRSERVEFLKPLSQVNYYAKRSKTRYGYVISDKELLCFRRSLSEYEEESLAAMRQRRGTQPPTTPSTPSSSPPFEVVIQNRRPQQFLTPERQPMRPRQDSITSRMSTMSIDSPSIMVSSPADMRSSPSRYTDDDDPDVNEAVIEVAVIPWGEDRPGHLTVNLALFWLHILAAFDIDMQPSYPPLGRELAEDYGLR</sequence>
<accession>A0A1R3S2D1</accession>
<proteinExistence type="predicted"/>
<protein>
    <submittedName>
        <fullName evidence="2">Uncharacterized protein</fullName>
    </submittedName>
</protein>
<evidence type="ECO:0000256" key="1">
    <source>
        <dbReference type="SAM" id="MobiDB-lite"/>
    </source>
</evidence>
<organism evidence="2 3">
    <name type="scientific">Aspergillus carbonarius (strain ITEM 5010)</name>
    <dbReference type="NCBI Taxonomy" id="602072"/>
    <lineage>
        <taxon>Eukaryota</taxon>
        <taxon>Fungi</taxon>
        <taxon>Dikarya</taxon>
        <taxon>Ascomycota</taxon>
        <taxon>Pezizomycotina</taxon>
        <taxon>Eurotiomycetes</taxon>
        <taxon>Eurotiomycetidae</taxon>
        <taxon>Eurotiales</taxon>
        <taxon>Aspergillaceae</taxon>
        <taxon>Aspergillus</taxon>
        <taxon>Aspergillus subgen. Circumdati</taxon>
    </lineage>
</organism>
<dbReference type="OrthoDB" id="4505485at2759"/>
<reference evidence="3" key="1">
    <citation type="journal article" date="2017" name="Genome Biol.">
        <title>Comparative genomics reveals high biological diversity and specific adaptations in the industrially and medically important fungal genus Aspergillus.</title>
        <authorList>
            <person name="de Vries R.P."/>
            <person name="Riley R."/>
            <person name="Wiebenga A."/>
            <person name="Aguilar-Osorio G."/>
            <person name="Amillis S."/>
            <person name="Uchima C.A."/>
            <person name="Anderluh G."/>
            <person name="Asadollahi M."/>
            <person name="Askin M."/>
            <person name="Barry K."/>
            <person name="Battaglia E."/>
            <person name="Bayram O."/>
            <person name="Benocci T."/>
            <person name="Braus-Stromeyer S.A."/>
            <person name="Caldana C."/>
            <person name="Canovas D."/>
            <person name="Cerqueira G.C."/>
            <person name="Chen F."/>
            <person name="Chen W."/>
            <person name="Choi C."/>
            <person name="Clum A."/>
            <person name="Dos Santos R.A."/>
            <person name="Damasio A.R."/>
            <person name="Diallinas G."/>
            <person name="Emri T."/>
            <person name="Fekete E."/>
            <person name="Flipphi M."/>
            <person name="Freyberg S."/>
            <person name="Gallo A."/>
            <person name="Gournas C."/>
            <person name="Habgood R."/>
            <person name="Hainaut M."/>
            <person name="Harispe M.L."/>
            <person name="Henrissat B."/>
            <person name="Hilden K.S."/>
            <person name="Hope R."/>
            <person name="Hossain A."/>
            <person name="Karabika E."/>
            <person name="Karaffa L."/>
            <person name="Karanyi Z."/>
            <person name="Krasevec N."/>
            <person name="Kuo A."/>
            <person name="Kusch H."/>
            <person name="LaButti K."/>
            <person name="Lagendijk E.L."/>
            <person name="Lapidus A."/>
            <person name="Levasseur A."/>
            <person name="Lindquist E."/>
            <person name="Lipzen A."/>
            <person name="Logrieco A.F."/>
            <person name="MacCabe A."/>
            <person name="Maekelae M.R."/>
            <person name="Malavazi I."/>
            <person name="Melin P."/>
            <person name="Meyer V."/>
            <person name="Mielnichuk N."/>
            <person name="Miskei M."/>
            <person name="Molnar A.P."/>
            <person name="Mule G."/>
            <person name="Ngan C.Y."/>
            <person name="Orejas M."/>
            <person name="Orosz E."/>
            <person name="Ouedraogo J.P."/>
            <person name="Overkamp K.M."/>
            <person name="Park H.-S."/>
            <person name="Perrone G."/>
            <person name="Piumi F."/>
            <person name="Punt P.J."/>
            <person name="Ram A.F."/>
            <person name="Ramon A."/>
            <person name="Rauscher S."/>
            <person name="Record E."/>
            <person name="Riano-Pachon D.M."/>
            <person name="Robert V."/>
            <person name="Roehrig J."/>
            <person name="Ruller R."/>
            <person name="Salamov A."/>
            <person name="Salih N.S."/>
            <person name="Samson R.A."/>
            <person name="Sandor E."/>
            <person name="Sanguinetti M."/>
            <person name="Schuetze T."/>
            <person name="Sepcic K."/>
            <person name="Shelest E."/>
            <person name="Sherlock G."/>
            <person name="Sophianopoulou V."/>
            <person name="Squina F.M."/>
            <person name="Sun H."/>
            <person name="Susca A."/>
            <person name="Todd R.B."/>
            <person name="Tsang A."/>
            <person name="Unkles S.E."/>
            <person name="van de Wiele N."/>
            <person name="van Rossen-Uffink D."/>
            <person name="Oliveira J.V."/>
            <person name="Vesth T.C."/>
            <person name="Visser J."/>
            <person name="Yu J.-H."/>
            <person name="Zhou M."/>
            <person name="Andersen M.R."/>
            <person name="Archer D.B."/>
            <person name="Baker S.E."/>
            <person name="Benoit I."/>
            <person name="Brakhage A.A."/>
            <person name="Braus G.H."/>
            <person name="Fischer R."/>
            <person name="Frisvad J.C."/>
            <person name="Goldman G.H."/>
            <person name="Houbraken J."/>
            <person name="Oakley B."/>
            <person name="Pocsi I."/>
            <person name="Scazzocchio C."/>
            <person name="Seiboth B."/>
            <person name="vanKuyk P.A."/>
            <person name="Wortman J."/>
            <person name="Dyer P.S."/>
            <person name="Grigoriev I.V."/>
        </authorList>
    </citation>
    <scope>NUCLEOTIDE SEQUENCE [LARGE SCALE GENOMIC DNA]</scope>
    <source>
        <strain evidence="3">ITEM 5010</strain>
    </source>
</reference>
<dbReference type="VEuPathDB" id="FungiDB:ASPCADRAFT_125900"/>
<keyword evidence="3" id="KW-1185">Reference proteome</keyword>
<dbReference type="AlphaFoldDB" id="A0A1R3S2D1"/>
<evidence type="ECO:0000313" key="2">
    <source>
        <dbReference type="EMBL" id="OOG00889.1"/>
    </source>
</evidence>
<dbReference type="EMBL" id="KV907493">
    <property type="protein sequence ID" value="OOG00889.1"/>
    <property type="molecule type" value="Genomic_DNA"/>
</dbReference>
<name>A0A1R3S2D1_ASPC5</name>
<evidence type="ECO:0000313" key="3">
    <source>
        <dbReference type="Proteomes" id="UP000188318"/>
    </source>
</evidence>
<dbReference type="STRING" id="602072.A0A1R3S2D1"/>
<dbReference type="Proteomes" id="UP000188318">
    <property type="component" value="Unassembled WGS sequence"/>
</dbReference>
<feature type="region of interest" description="Disordered" evidence="1">
    <location>
        <begin position="251"/>
        <end position="275"/>
    </location>
</feature>
<gene>
    <name evidence="2" type="ORF">ASPCADRAFT_125900</name>
</gene>